<protein>
    <submittedName>
        <fullName evidence="1">Uncharacterized protein</fullName>
    </submittedName>
</protein>
<name>A0A014NY19_9BURK</name>
<comment type="caution">
    <text evidence="1">The sequence shown here is derived from an EMBL/GenBank/DDBJ whole genome shotgun (WGS) entry which is preliminary data.</text>
</comment>
<proteinExistence type="predicted"/>
<gene>
    <name evidence="1" type="ORF">AX13_09680</name>
</gene>
<reference evidence="1 2" key="1">
    <citation type="submission" date="2014-01" db="EMBL/GenBank/DDBJ databases">
        <title>Interspecies Systems Biology Uncovers Metabolites Affecting C. elegans Gene Expression and Life History Traits.</title>
        <authorList>
            <person name="Watson E."/>
            <person name="Macneil L.T."/>
            <person name="Ritter A.D."/>
            <person name="Yilmaz L.S."/>
            <person name="Rosebrock A.P."/>
            <person name="Caudy A.A."/>
            <person name="Walhout A.J."/>
        </authorList>
    </citation>
    <scope>NUCLEOTIDE SEQUENCE [LARGE SCALE GENOMIC DNA]</scope>
    <source>
        <strain evidence="1 2">DA1877</strain>
    </source>
</reference>
<dbReference type="PATRIC" id="fig|1457173.3.peg.3343"/>
<evidence type="ECO:0000313" key="2">
    <source>
        <dbReference type="Proteomes" id="UP000020766"/>
    </source>
</evidence>
<dbReference type="AlphaFoldDB" id="A0A014NY19"/>
<dbReference type="RefSeq" id="WP_051519667.1">
    <property type="nucleotide sequence ID" value="NZ_JBOK01000027.1"/>
</dbReference>
<evidence type="ECO:0000313" key="1">
    <source>
        <dbReference type="EMBL" id="EXU78750.1"/>
    </source>
</evidence>
<keyword evidence="2" id="KW-1185">Reference proteome</keyword>
<sequence length="131" mass="13127">MTIISPLTAGLGLALALSVLGNLAGGYAYLQQRDASVEARTDLRYQTGATEAATLAAHACSDSVEALSVSAAVMASQLEGERAAAAKRAGAHYARADQILATPAAVPGDACASAQKRVNNIMAARGQKGGG</sequence>
<dbReference type="EMBL" id="JBOK01000027">
    <property type="protein sequence ID" value="EXU78750.1"/>
    <property type="molecule type" value="Genomic_DNA"/>
</dbReference>
<organism evidence="1 2">
    <name type="scientific">Comamonas aquatica DA1877</name>
    <dbReference type="NCBI Taxonomy" id="1457173"/>
    <lineage>
        <taxon>Bacteria</taxon>
        <taxon>Pseudomonadati</taxon>
        <taxon>Pseudomonadota</taxon>
        <taxon>Betaproteobacteria</taxon>
        <taxon>Burkholderiales</taxon>
        <taxon>Comamonadaceae</taxon>
        <taxon>Comamonas</taxon>
    </lineage>
</organism>
<dbReference type="Proteomes" id="UP000020766">
    <property type="component" value="Unassembled WGS sequence"/>
</dbReference>
<accession>A0A014NY19</accession>